<dbReference type="InterPro" id="IPR016169">
    <property type="entry name" value="FAD-bd_PCMH_sub2"/>
</dbReference>
<dbReference type="Proteomes" id="UP000708347">
    <property type="component" value="Unassembled WGS sequence"/>
</dbReference>
<dbReference type="PROSITE" id="PS51387">
    <property type="entry name" value="FAD_PCMH"/>
    <property type="match status" value="1"/>
</dbReference>
<dbReference type="RefSeq" id="WP_174398213.1">
    <property type="nucleotide sequence ID" value="NZ_VBSB01000008.1"/>
</dbReference>
<organism evidence="2 3">
    <name type="scientific">Mycolicibacterium sphagni</name>
    <dbReference type="NCBI Taxonomy" id="1786"/>
    <lineage>
        <taxon>Bacteria</taxon>
        <taxon>Bacillati</taxon>
        <taxon>Actinomycetota</taxon>
        <taxon>Actinomycetes</taxon>
        <taxon>Mycobacteriales</taxon>
        <taxon>Mycobacteriaceae</taxon>
        <taxon>Mycolicibacterium</taxon>
    </lineage>
</organism>
<dbReference type="InterPro" id="IPR016166">
    <property type="entry name" value="FAD-bd_PCMH"/>
</dbReference>
<proteinExistence type="predicted"/>
<evidence type="ECO:0000313" key="3">
    <source>
        <dbReference type="Proteomes" id="UP000708347"/>
    </source>
</evidence>
<dbReference type="Pfam" id="PF00941">
    <property type="entry name" value="FAD_binding_5"/>
    <property type="match status" value="1"/>
</dbReference>
<dbReference type="EMBL" id="VBSB01000008">
    <property type="protein sequence ID" value="NTY60384.1"/>
    <property type="molecule type" value="Genomic_DNA"/>
</dbReference>
<evidence type="ECO:0000259" key="1">
    <source>
        <dbReference type="PROSITE" id="PS51387"/>
    </source>
</evidence>
<dbReference type="SUPFAM" id="SSF56176">
    <property type="entry name" value="FAD-binding/transporter-associated domain-like"/>
    <property type="match status" value="1"/>
</dbReference>
<keyword evidence="3" id="KW-1185">Reference proteome</keyword>
<name>A0ABX2JRQ4_9MYCO</name>
<dbReference type="InterPro" id="IPR051312">
    <property type="entry name" value="Diverse_Substr_Oxidored"/>
</dbReference>
<reference evidence="2 3" key="1">
    <citation type="submission" date="2019-05" db="EMBL/GenBank/DDBJ databases">
        <title>Mycolicibacterium sphagni ENV482 genome assembly.</title>
        <authorList>
            <person name="Chen W."/>
            <person name="Faulkner N.W."/>
            <person name="Hyman M.R."/>
        </authorList>
    </citation>
    <scope>NUCLEOTIDE SEQUENCE [LARGE SCALE GENOMIC DNA]</scope>
    <source>
        <strain evidence="2 3">ENV482</strain>
    </source>
</reference>
<dbReference type="PANTHER" id="PTHR42659">
    <property type="entry name" value="XANTHINE DEHYDROGENASE SUBUNIT C-RELATED"/>
    <property type="match status" value="1"/>
</dbReference>
<accession>A0ABX2JRQ4</accession>
<dbReference type="InterPro" id="IPR036318">
    <property type="entry name" value="FAD-bd_PCMH-like_sf"/>
</dbReference>
<gene>
    <name evidence="2" type="ORF">FEG63_12600</name>
</gene>
<comment type="caution">
    <text evidence="2">The sequence shown here is derived from an EMBL/GenBank/DDBJ whole genome shotgun (WGS) entry which is preliminary data.</text>
</comment>
<feature type="domain" description="FAD-binding PCMH-type" evidence="1">
    <location>
        <begin position="1"/>
        <end position="176"/>
    </location>
</feature>
<sequence length="274" mass="29226">MDLNSVEEVVVVHGRNDLPHWRIGDAVIAGGTWLLSEAQDDLRRLIDITELGWEPATVATDGLELAATCTVEQLCEVARQLPADWTAATLLEHCAGAFLASFKIWKTATVGGNICLSFPAGPMISLASALDATLVIWRPDGSDYTASVTDFVTGVATNVLAPGEILRSVWMPATAMRARLAHRRIALAPLGRTGALLIGRLDRAADGGMFTLTVTGATTRPHVVRFPGLPERAQLADALAAIPDQDWHTDAHGGADWRAAVSGVLAHEICEELQ</sequence>
<protein>
    <submittedName>
        <fullName evidence="2">FAD-binding molybdopterin dehydrogenase</fullName>
    </submittedName>
</protein>
<dbReference type="Gene3D" id="3.30.465.10">
    <property type="match status" value="1"/>
</dbReference>
<dbReference type="PANTHER" id="PTHR42659:SF9">
    <property type="entry name" value="XANTHINE DEHYDROGENASE FAD-BINDING SUBUNIT XDHB-RELATED"/>
    <property type="match status" value="1"/>
</dbReference>
<evidence type="ECO:0000313" key="2">
    <source>
        <dbReference type="EMBL" id="NTY60384.1"/>
    </source>
</evidence>
<dbReference type="InterPro" id="IPR002346">
    <property type="entry name" value="Mopterin_DH_FAD-bd"/>
</dbReference>